<gene>
    <name evidence="1" type="ORF">B7C62_31250</name>
</gene>
<evidence type="ECO:0000313" key="2">
    <source>
        <dbReference type="Proteomes" id="UP000192251"/>
    </source>
</evidence>
<dbReference type="RefSeq" id="WP_084751602.1">
    <property type="nucleotide sequence ID" value="NZ_CP020563.1"/>
</dbReference>
<protein>
    <submittedName>
        <fullName evidence="1">Uncharacterized protein</fullName>
    </submittedName>
</protein>
<evidence type="ECO:0000313" key="1">
    <source>
        <dbReference type="EMBL" id="ARF76258.1"/>
    </source>
</evidence>
<dbReference type="Proteomes" id="UP000192251">
    <property type="component" value="Chromosome"/>
</dbReference>
<keyword evidence="2" id="KW-1185">Reference proteome</keyword>
<dbReference type="AlphaFoldDB" id="A0ABC8C2U4"/>
<sequence>MIGSTTIAPAPTTHLGTADPERTAERLALLTARTGLEPELAQRYLSNPVSVLAEFGLAAEPVYMELADSRSQGLSLEDLDGTAAEAGSFCNFTHIPAAESRSFCNFTHSPAADSSFCNFTHAPAQQAASFCNFTHRPDAAAGRS</sequence>
<dbReference type="KEGG" id="kab:B7C62_31250"/>
<dbReference type="EMBL" id="CP020563">
    <property type="protein sequence ID" value="ARF76258.1"/>
    <property type="molecule type" value="Genomic_DNA"/>
</dbReference>
<name>A0ABC8C2U4_9ACTN</name>
<organism evidence="1 2">
    <name type="scientific">Kitasatospora albolonga</name>
    <dbReference type="NCBI Taxonomy" id="68173"/>
    <lineage>
        <taxon>Bacteria</taxon>
        <taxon>Bacillati</taxon>
        <taxon>Actinomycetota</taxon>
        <taxon>Actinomycetes</taxon>
        <taxon>Kitasatosporales</taxon>
        <taxon>Streptomycetaceae</taxon>
        <taxon>Kitasatospora</taxon>
    </lineage>
</organism>
<reference evidence="1 2" key="1">
    <citation type="submission" date="2017-04" db="EMBL/GenBank/DDBJ databases">
        <title>The complete genome sequence of Streptomyces albolongus YIM 101047, the producer of novel bafilomycins and novel odoriferous sesquiterpenoids.</title>
        <authorList>
            <person name="Yin M."/>
            <person name="Jiang Y."/>
        </authorList>
    </citation>
    <scope>NUCLEOTIDE SEQUENCE [LARGE SCALE GENOMIC DNA]</scope>
    <source>
        <strain evidence="1 2">YIM 101047</strain>
    </source>
</reference>
<proteinExistence type="predicted"/>
<accession>A0ABC8C2U4</accession>